<keyword evidence="4" id="KW-0732">Signal</keyword>
<dbReference type="EMBL" id="EU016667">
    <property type="protein sequence ID" value="ABZ10154.1"/>
    <property type="molecule type" value="Genomic_DNA"/>
</dbReference>
<dbReference type="AlphaFoldDB" id="B3TC45"/>
<evidence type="ECO:0000313" key="6">
    <source>
        <dbReference type="EMBL" id="ABZ10154.1"/>
    </source>
</evidence>
<dbReference type="PANTHER" id="PTHR30290:SF10">
    <property type="entry name" value="PERIPLASMIC OLIGOPEPTIDE-BINDING PROTEIN-RELATED"/>
    <property type="match status" value="1"/>
</dbReference>
<sequence length="643" mass="71100">MFTYLNCVKVYILANLSQERRTYLGYAGSAIVGVIIGRVILPGGSGDTVTQTVTKTKAIEGAAQTITKTKTVEGAAQTVVETAVTTKTVGAGETATITERATVTEKETAISTVDRTVTNLQTVTKEASAAGATSPRPGHLIMQYPAFISSLDPAGAGGWTFGAETLMNCYDGLFHYQQGLTPQPKLVTSWERSEDTKTWTFKLRNDVKFHSGNQLTAHDVVWSLKRGLKIKHPSWTAIFQTIGSDASIEALDDYTLQIKVTGAGLAVHYGLANPTIGSILDSKTVQPKIDAELPEGEGPGVTVLWLSRNTAGSGPFKVGNVQEGVQWSLERWDDYWRGPAKLKKFTFKIVEEPVTAVNLLKSGEIDYIWRLMPDLIEDLKGEPGIFTHNPGPTAAHIYFAIDHSRELMKSKTLRQAMAYGVPYSEIVNDVMRGYGVKSTGWSIPGQVGWFPGEEFPYKYDPDKARKLVQETGLSTPIDLGVCSWASFLPVWEQMSAIVKARWEAIGITMQPQVMDDAVRYGGFFDHKYNINWTSSLWNIASPYTNLPPHFTQKGIDDGVSLFQFAHPTSDAAFAIASDTTDLALRNVEITKAMRVLADEVSGVMVYWQVFPLVLRDWIEFDYINYQAPVPLWNMLWDFGFRTK</sequence>
<gene>
    <name evidence="6" type="ORF">ALOHA_HF4000APKG10H11ctg1g14</name>
</gene>
<dbReference type="InterPro" id="IPR039424">
    <property type="entry name" value="SBP_5"/>
</dbReference>
<accession>B3TC45</accession>
<dbReference type="PANTHER" id="PTHR30290">
    <property type="entry name" value="PERIPLASMIC BINDING COMPONENT OF ABC TRANSPORTER"/>
    <property type="match status" value="1"/>
</dbReference>
<reference evidence="6" key="1">
    <citation type="journal article" date="2008" name="ISME J.">
        <title>Genomic patterns of recombination, clonal divergence and environment in marine microbial populations.</title>
        <authorList>
            <person name="Konstantinidis K.T."/>
            <person name="Delong E.F."/>
        </authorList>
    </citation>
    <scope>NUCLEOTIDE SEQUENCE</scope>
</reference>
<dbReference type="CDD" id="cd08512">
    <property type="entry name" value="PBP2_NikA_DppA_OppA_like_7"/>
    <property type="match status" value="1"/>
</dbReference>
<dbReference type="GO" id="GO:0015833">
    <property type="term" value="P:peptide transport"/>
    <property type="evidence" value="ECO:0007669"/>
    <property type="project" value="TreeGrafter"/>
</dbReference>
<proteinExistence type="inferred from homology"/>
<comment type="similarity">
    <text evidence="2">Belongs to the bacterial solute-binding protein 5 family.</text>
</comment>
<feature type="domain" description="Solute-binding protein family 5" evidence="5">
    <location>
        <begin position="181"/>
        <end position="554"/>
    </location>
</feature>
<evidence type="ECO:0000256" key="2">
    <source>
        <dbReference type="ARBA" id="ARBA00005695"/>
    </source>
</evidence>
<protein>
    <submittedName>
        <fullName evidence="6">Putative bacterial extracellular solute-binding protein, family 5</fullName>
    </submittedName>
</protein>
<dbReference type="InterPro" id="IPR000914">
    <property type="entry name" value="SBP_5_dom"/>
</dbReference>
<keyword evidence="3" id="KW-0813">Transport</keyword>
<dbReference type="Gene3D" id="3.40.190.10">
    <property type="entry name" value="Periplasmic binding protein-like II"/>
    <property type="match status" value="1"/>
</dbReference>
<comment type="subcellular location">
    <subcellularLocation>
        <location evidence="1">Cell envelope</location>
    </subcellularLocation>
</comment>
<organism evidence="6">
    <name type="scientific">uncultured marine microorganism HF4000_APKG10H11</name>
    <dbReference type="NCBI Taxonomy" id="455559"/>
    <lineage>
        <taxon>unclassified sequences</taxon>
        <taxon>environmental samples</taxon>
    </lineage>
</organism>
<evidence type="ECO:0000259" key="5">
    <source>
        <dbReference type="Pfam" id="PF00496"/>
    </source>
</evidence>
<name>B3TC45_9ZZZZ</name>
<evidence type="ECO:0000256" key="1">
    <source>
        <dbReference type="ARBA" id="ARBA00004196"/>
    </source>
</evidence>
<dbReference type="Gene3D" id="3.10.105.10">
    <property type="entry name" value="Dipeptide-binding Protein, Domain 3"/>
    <property type="match status" value="1"/>
</dbReference>
<dbReference type="Pfam" id="PF00496">
    <property type="entry name" value="SBP_bac_5"/>
    <property type="match status" value="1"/>
</dbReference>
<evidence type="ECO:0000256" key="3">
    <source>
        <dbReference type="ARBA" id="ARBA00022448"/>
    </source>
</evidence>
<evidence type="ECO:0000256" key="4">
    <source>
        <dbReference type="ARBA" id="ARBA00022729"/>
    </source>
</evidence>
<dbReference type="GO" id="GO:1904680">
    <property type="term" value="F:peptide transmembrane transporter activity"/>
    <property type="evidence" value="ECO:0007669"/>
    <property type="project" value="TreeGrafter"/>
</dbReference>
<dbReference type="SUPFAM" id="SSF53850">
    <property type="entry name" value="Periplasmic binding protein-like II"/>
    <property type="match status" value="1"/>
</dbReference>